<protein>
    <submittedName>
        <fullName evidence="1">Uncharacterized protein</fullName>
    </submittedName>
</protein>
<evidence type="ECO:0000313" key="2">
    <source>
        <dbReference type="Proteomes" id="UP000516444"/>
    </source>
</evidence>
<dbReference type="EMBL" id="AP023440">
    <property type="protein sequence ID" value="BCL33286.1"/>
    <property type="molecule type" value="Genomic_DNA"/>
</dbReference>
<reference evidence="1 2" key="1">
    <citation type="journal article" date="2014" name="Int. J. Syst. Evol. Microbiol.">
        <title>Complete genome sequence of Corynebacterium casei LMG S-19264T (=DSM 44701T), isolated from a smear-ripened cheese.</title>
        <authorList>
            <consortium name="US DOE Joint Genome Institute (JGI-PGF)"/>
            <person name="Walter F."/>
            <person name="Albersmeier A."/>
            <person name="Kalinowski J."/>
            <person name="Ruckert C."/>
        </authorList>
    </citation>
    <scope>NUCLEOTIDE SEQUENCE [LARGE SCALE GENOMIC DNA]</scope>
    <source>
        <strain evidence="1 2">JCM 4677</strain>
    </source>
</reference>
<evidence type="ECO:0000313" key="1">
    <source>
        <dbReference type="EMBL" id="BCL33286.1"/>
    </source>
</evidence>
<name>A0A7G1PH49_9ACTN</name>
<dbReference type="AlphaFoldDB" id="A0A7G1PH49"/>
<organism evidence="1 2">
    <name type="scientific">Streptomyces aurantiacus</name>
    <dbReference type="NCBI Taxonomy" id="47760"/>
    <lineage>
        <taxon>Bacteria</taxon>
        <taxon>Bacillati</taxon>
        <taxon>Actinomycetota</taxon>
        <taxon>Actinomycetes</taxon>
        <taxon>Kitasatosporales</taxon>
        <taxon>Streptomycetaceae</taxon>
        <taxon>Streptomyces</taxon>
        <taxon>Streptomyces aurantiacus group</taxon>
    </lineage>
</organism>
<keyword evidence="2" id="KW-1185">Reference proteome</keyword>
<accession>A0A7G1PH49</accession>
<dbReference type="KEGG" id="sgm:GCM10017557_81450"/>
<sequence>MREGALLSAAHRIAVDDRQDVAAVMGWAESVGRAEAAASASVAQLGEQDAVDATLALHAGRAGP</sequence>
<proteinExistence type="predicted"/>
<gene>
    <name evidence="1" type="ORF">GCM10017557_81450</name>
</gene>
<dbReference type="Proteomes" id="UP000516444">
    <property type="component" value="Chromosome"/>
</dbReference>
<dbReference type="RefSeq" id="WP_190854865.1">
    <property type="nucleotide sequence ID" value="NZ_AP023440.1"/>
</dbReference>